<dbReference type="PANTHER" id="PTHR33993">
    <property type="entry name" value="GLYOXALASE-RELATED"/>
    <property type="match status" value="1"/>
</dbReference>
<dbReference type="SUPFAM" id="SSF54593">
    <property type="entry name" value="Glyoxalase/Bleomycin resistance protein/Dihydroxybiphenyl dioxygenase"/>
    <property type="match status" value="2"/>
</dbReference>
<dbReference type="InterPro" id="IPR037523">
    <property type="entry name" value="VOC_core"/>
</dbReference>
<evidence type="ECO:0000313" key="3">
    <source>
        <dbReference type="Proteomes" id="UP001597213"/>
    </source>
</evidence>
<dbReference type="CDD" id="cd07247">
    <property type="entry name" value="SgaA_N_like"/>
    <property type="match status" value="2"/>
</dbReference>
<comment type="caution">
    <text evidence="2">The sequence shown here is derived from an EMBL/GenBank/DDBJ whole genome shotgun (WGS) entry which is preliminary data.</text>
</comment>
<dbReference type="RefSeq" id="WP_379144260.1">
    <property type="nucleotide sequence ID" value="NZ_JBHUEN010000043.1"/>
</dbReference>
<dbReference type="Proteomes" id="UP001597213">
    <property type="component" value="Unassembled WGS sequence"/>
</dbReference>
<evidence type="ECO:0000259" key="1">
    <source>
        <dbReference type="PROSITE" id="PS51819"/>
    </source>
</evidence>
<dbReference type="Pfam" id="PF00903">
    <property type="entry name" value="Glyoxalase"/>
    <property type="match status" value="2"/>
</dbReference>
<sequence length="264" mass="27794">MTKFQGRPCWYELTSGTPPAEAEFYGKVLGWTTQDAGQPGNDYLLAKSGDEMVAGLALSAGSEPAHWLIYFAVDDCDATVQAILKAGGEVPVDPKDIPGTGRYAIVADPQGARFGILQPDMSQMSDAQKAKAEQTGAFDQKKPGHGNWNELMTSDPAAGFAFYSALFGWTKSRAVDMGAMGTYQLFAHQGTDIGAMMGLGDAPSPVWLPYFGTNGVDAAIQRITNAGGSIIDGPQEVPGGAFIAIARDPVGAHFAVVGPKEETK</sequence>
<dbReference type="EMBL" id="JBHUEN010000043">
    <property type="protein sequence ID" value="MFD1883164.1"/>
    <property type="molecule type" value="Genomic_DNA"/>
</dbReference>
<dbReference type="PROSITE" id="PS51819">
    <property type="entry name" value="VOC"/>
    <property type="match status" value="2"/>
</dbReference>
<reference evidence="3" key="1">
    <citation type="journal article" date="2019" name="Int. J. Syst. Evol. Microbiol.">
        <title>The Global Catalogue of Microorganisms (GCM) 10K type strain sequencing project: providing services to taxonomists for standard genome sequencing and annotation.</title>
        <authorList>
            <consortium name="The Broad Institute Genomics Platform"/>
            <consortium name="The Broad Institute Genome Sequencing Center for Infectious Disease"/>
            <person name="Wu L."/>
            <person name="Ma J."/>
        </authorList>
    </citation>
    <scope>NUCLEOTIDE SEQUENCE [LARGE SCALE GENOMIC DNA]</scope>
    <source>
        <strain evidence="3">CCUG 56029</strain>
    </source>
</reference>
<dbReference type="Gene3D" id="3.10.180.10">
    <property type="entry name" value="2,3-Dihydroxybiphenyl 1,2-Dioxygenase, domain 1"/>
    <property type="match status" value="2"/>
</dbReference>
<dbReference type="InterPro" id="IPR052164">
    <property type="entry name" value="Anthracycline_SecMetBiosynth"/>
</dbReference>
<keyword evidence="3" id="KW-1185">Reference proteome</keyword>
<dbReference type="InterPro" id="IPR029068">
    <property type="entry name" value="Glyas_Bleomycin-R_OHBP_Dase"/>
</dbReference>
<evidence type="ECO:0000313" key="2">
    <source>
        <dbReference type="EMBL" id="MFD1883164.1"/>
    </source>
</evidence>
<feature type="domain" description="VOC" evidence="1">
    <location>
        <begin position="7"/>
        <end position="119"/>
    </location>
</feature>
<dbReference type="InterPro" id="IPR004360">
    <property type="entry name" value="Glyas_Fos-R_dOase_dom"/>
</dbReference>
<gene>
    <name evidence="2" type="ORF">ACFSCT_15700</name>
</gene>
<proteinExistence type="predicted"/>
<protein>
    <submittedName>
        <fullName evidence="2">VOC family protein</fullName>
    </submittedName>
</protein>
<feature type="domain" description="VOC" evidence="1">
    <location>
        <begin position="145"/>
        <end position="259"/>
    </location>
</feature>
<accession>A0ABW4RA92</accession>
<organism evidence="2 3">
    <name type="scientific">Paracoccus pacificus</name>
    <dbReference type="NCBI Taxonomy" id="1463598"/>
    <lineage>
        <taxon>Bacteria</taxon>
        <taxon>Pseudomonadati</taxon>
        <taxon>Pseudomonadota</taxon>
        <taxon>Alphaproteobacteria</taxon>
        <taxon>Rhodobacterales</taxon>
        <taxon>Paracoccaceae</taxon>
        <taxon>Paracoccus</taxon>
    </lineage>
</organism>
<dbReference type="PANTHER" id="PTHR33993:SF14">
    <property type="entry name" value="GB|AAF24581.1"/>
    <property type="match status" value="1"/>
</dbReference>
<name>A0ABW4RA92_9RHOB</name>